<organism evidence="2 3">
    <name type="scientific">Brachionus calyciflorus</name>
    <dbReference type="NCBI Taxonomy" id="104777"/>
    <lineage>
        <taxon>Eukaryota</taxon>
        <taxon>Metazoa</taxon>
        <taxon>Spiralia</taxon>
        <taxon>Gnathifera</taxon>
        <taxon>Rotifera</taxon>
        <taxon>Eurotatoria</taxon>
        <taxon>Monogononta</taxon>
        <taxon>Pseudotrocha</taxon>
        <taxon>Ploima</taxon>
        <taxon>Brachionidae</taxon>
        <taxon>Brachionus</taxon>
    </lineage>
</organism>
<dbReference type="AlphaFoldDB" id="A0A813PKI4"/>
<dbReference type="EMBL" id="CAJNOC010000396">
    <property type="protein sequence ID" value="CAF0755464.1"/>
    <property type="molecule type" value="Genomic_DNA"/>
</dbReference>
<name>A0A813PKI4_9BILA</name>
<sequence length="76" mass="8725">MNESRLNRAINESDTRESDTESELVIQRRENELVENLETMNKIQTNSLKVKCTAEGATRSLILKVEPLNESLMDMN</sequence>
<gene>
    <name evidence="2" type="ORF">OXX778_LOCUS4148</name>
</gene>
<protein>
    <submittedName>
        <fullName evidence="2">Uncharacterized protein</fullName>
    </submittedName>
</protein>
<dbReference type="Proteomes" id="UP000663879">
    <property type="component" value="Unassembled WGS sequence"/>
</dbReference>
<accession>A0A813PKI4</accession>
<reference evidence="2" key="1">
    <citation type="submission" date="2021-02" db="EMBL/GenBank/DDBJ databases">
        <authorList>
            <person name="Nowell W R."/>
        </authorList>
    </citation>
    <scope>NUCLEOTIDE SEQUENCE</scope>
    <source>
        <strain evidence="2">Ploen Becks lab</strain>
    </source>
</reference>
<feature type="region of interest" description="Disordered" evidence="1">
    <location>
        <begin position="1"/>
        <end position="24"/>
    </location>
</feature>
<evidence type="ECO:0000313" key="2">
    <source>
        <dbReference type="EMBL" id="CAF0755464.1"/>
    </source>
</evidence>
<keyword evidence="3" id="KW-1185">Reference proteome</keyword>
<comment type="caution">
    <text evidence="2">The sequence shown here is derived from an EMBL/GenBank/DDBJ whole genome shotgun (WGS) entry which is preliminary data.</text>
</comment>
<evidence type="ECO:0000256" key="1">
    <source>
        <dbReference type="SAM" id="MobiDB-lite"/>
    </source>
</evidence>
<proteinExistence type="predicted"/>
<evidence type="ECO:0000313" key="3">
    <source>
        <dbReference type="Proteomes" id="UP000663879"/>
    </source>
</evidence>